<dbReference type="KEGG" id="abp:AGABI1DRAFT55364"/>
<name>K5X2Z0_AGABU</name>
<dbReference type="eggNOG" id="ENOG502SJJG">
    <property type="taxonomic scope" value="Eukaryota"/>
</dbReference>
<feature type="compositionally biased region" description="Polar residues" evidence="1">
    <location>
        <begin position="686"/>
        <end position="697"/>
    </location>
</feature>
<dbReference type="AlphaFoldDB" id="K5X2Z0"/>
<feature type="compositionally biased region" description="Polar residues" evidence="1">
    <location>
        <begin position="664"/>
        <end position="679"/>
    </location>
</feature>
<proteinExistence type="predicted"/>
<dbReference type="OrthoDB" id="2742205at2759"/>
<dbReference type="InParanoid" id="K5X2Z0"/>
<feature type="compositionally biased region" description="Polar residues" evidence="1">
    <location>
        <begin position="607"/>
        <end position="619"/>
    </location>
</feature>
<evidence type="ECO:0000313" key="2">
    <source>
        <dbReference type="EMBL" id="EKM82176.1"/>
    </source>
</evidence>
<dbReference type="OMA" id="FIWRDLF"/>
<evidence type="ECO:0000313" key="3">
    <source>
        <dbReference type="Proteomes" id="UP000008493"/>
    </source>
</evidence>
<dbReference type="GeneID" id="18830121"/>
<organism evidence="2 3">
    <name type="scientific">Agaricus bisporus var. burnettii (strain JB137-S8 / ATCC MYA-4627 / FGSC 10392)</name>
    <name type="common">White button mushroom</name>
    <dbReference type="NCBI Taxonomy" id="597362"/>
    <lineage>
        <taxon>Eukaryota</taxon>
        <taxon>Fungi</taxon>
        <taxon>Dikarya</taxon>
        <taxon>Basidiomycota</taxon>
        <taxon>Agaricomycotina</taxon>
        <taxon>Agaricomycetes</taxon>
        <taxon>Agaricomycetidae</taxon>
        <taxon>Agaricales</taxon>
        <taxon>Agaricineae</taxon>
        <taxon>Agaricaceae</taxon>
        <taxon>Agaricus</taxon>
    </lineage>
</organism>
<dbReference type="RefSeq" id="XP_007327229.1">
    <property type="nucleotide sequence ID" value="XM_007327167.1"/>
</dbReference>
<feature type="region of interest" description="Disordered" evidence="1">
    <location>
        <begin position="599"/>
        <end position="697"/>
    </location>
</feature>
<keyword evidence="3" id="KW-1185">Reference proteome</keyword>
<feature type="region of interest" description="Disordered" evidence="1">
    <location>
        <begin position="227"/>
        <end position="259"/>
    </location>
</feature>
<dbReference type="EMBL" id="JH971387">
    <property type="protein sequence ID" value="EKM82176.1"/>
    <property type="molecule type" value="Genomic_DNA"/>
</dbReference>
<protein>
    <submittedName>
        <fullName evidence="2">Uncharacterized protein</fullName>
    </submittedName>
</protein>
<accession>K5X2Z0</accession>
<dbReference type="HOGENOM" id="CLU_017400_0_0_1"/>
<evidence type="ECO:0000256" key="1">
    <source>
        <dbReference type="SAM" id="MobiDB-lite"/>
    </source>
</evidence>
<sequence>MASSKQFMDIYRKLPPEAQRALVEKQLAPLLDTTSSKKRDRAIKAVKRSRSRYEGIPGVNLKKKKREMQTLILMLVKDEKIGFTRERSNREEILQEAVLSISGWVSQIWTMVYEYRVNFELAHECLIYALKCVSMLEESPAVGDCKCLFHNIYFTVPLKDKKKRTIKYFSFTGPRNLDNVCLWIWRDLFLCMLAEDCRSQNSVQKMLIDIEECLGWQGVEHVLYGGKRIESPSDDDNDDEYYDEDEGEEHSDEEETLREYEDVGTDDEYYYDSDGEDRCCCPFHAKYWSENLNQERTTLEKIVKSYLMDIFREAPDADLFFVINSIGRPSPRIVKELMRALNEGAGDSVESFRAALTIHTNLYHPEKILNLLDAHYAQLRPNDCPTLLGAIAVLNSSYRPQALRFVEVELMDVVKHIHVAIRSEFSHFAEDPNKADLAEIVRLPAGPARVSRIERWVDRSITSPSSETFGPMAFAAMMMGFPVGSSSSSIDETEFLAYSDLIKPDPDLEDLREEFRPQLKPRFETWKLYAQNMPGNGNQILHRVYAKIIELMPFFQASDVVTMMTNRISDRPNKSHVSEVIPLVSDFCKTHRKKFMKVRNARRKNGINVNSADPTSQTHTNAATAGSASASTSNPPPPPPGTVFHIFGGGHMHTVGPVGAVPNTGGSHSSSAPNVNSAPGSGGGTAHNTQMPECNHQ</sequence>
<feature type="compositionally biased region" description="Acidic residues" evidence="1">
    <location>
        <begin position="232"/>
        <end position="259"/>
    </location>
</feature>
<reference evidence="3" key="1">
    <citation type="journal article" date="2012" name="Proc. Natl. Acad. Sci. U.S.A.">
        <title>Genome sequence of the button mushroom Agaricus bisporus reveals mechanisms governing adaptation to a humic-rich ecological niche.</title>
        <authorList>
            <person name="Morin E."/>
            <person name="Kohler A."/>
            <person name="Baker A.R."/>
            <person name="Foulongne-Oriol M."/>
            <person name="Lombard V."/>
            <person name="Nagy L.G."/>
            <person name="Ohm R.A."/>
            <person name="Patyshakuliyeva A."/>
            <person name="Brun A."/>
            <person name="Aerts A.L."/>
            <person name="Bailey A.M."/>
            <person name="Billette C."/>
            <person name="Coutinho P.M."/>
            <person name="Deakin G."/>
            <person name="Doddapaneni H."/>
            <person name="Floudas D."/>
            <person name="Grimwood J."/>
            <person name="Hilden K."/>
            <person name="Kuees U."/>
            <person name="LaButti K.M."/>
            <person name="Lapidus A."/>
            <person name="Lindquist E.A."/>
            <person name="Lucas S.M."/>
            <person name="Murat C."/>
            <person name="Riley R.W."/>
            <person name="Salamov A.A."/>
            <person name="Schmutz J."/>
            <person name="Subramanian V."/>
            <person name="Woesten H.A.B."/>
            <person name="Xu J."/>
            <person name="Eastwood D.C."/>
            <person name="Foster G.D."/>
            <person name="Sonnenberg A.S."/>
            <person name="Cullen D."/>
            <person name="de Vries R.P."/>
            <person name="Lundell T."/>
            <person name="Hibbett D.S."/>
            <person name="Henrissat B."/>
            <person name="Burton K.S."/>
            <person name="Kerrigan R.W."/>
            <person name="Challen M.P."/>
            <person name="Grigoriev I.V."/>
            <person name="Martin F."/>
        </authorList>
    </citation>
    <scope>NUCLEOTIDE SEQUENCE [LARGE SCALE GENOMIC DNA]</scope>
    <source>
        <strain evidence="3">JB137-S8 / ATCC MYA-4627 / FGSC 10392</strain>
    </source>
</reference>
<gene>
    <name evidence="2" type="ORF">AGABI1DRAFT_55364</name>
</gene>
<feature type="compositionally biased region" description="Low complexity" evidence="1">
    <location>
        <begin position="620"/>
        <end position="633"/>
    </location>
</feature>
<dbReference type="Proteomes" id="UP000008493">
    <property type="component" value="Unassembled WGS sequence"/>
</dbReference>